<dbReference type="Gene3D" id="1.10.10.10">
    <property type="entry name" value="Winged helix-like DNA-binding domain superfamily/Winged helix DNA-binding domain"/>
    <property type="match status" value="1"/>
</dbReference>
<keyword evidence="2" id="KW-0731">Sigma factor</keyword>
<dbReference type="InterPro" id="IPR013324">
    <property type="entry name" value="RNA_pol_sigma_r3/r4-like"/>
</dbReference>
<dbReference type="Pfam" id="PF04542">
    <property type="entry name" value="Sigma70_r2"/>
    <property type="match status" value="1"/>
</dbReference>
<accession>A0ABT7L1N9</accession>
<evidence type="ECO:0000256" key="2">
    <source>
        <dbReference type="ARBA" id="ARBA00023082"/>
    </source>
</evidence>
<evidence type="ECO:0000313" key="7">
    <source>
        <dbReference type="EMBL" id="MDL4839107.1"/>
    </source>
</evidence>
<keyword evidence="1" id="KW-0805">Transcription regulation</keyword>
<dbReference type="RefSeq" id="WP_285929926.1">
    <property type="nucleotide sequence ID" value="NZ_JASTZU010000009.1"/>
</dbReference>
<evidence type="ECO:0000256" key="3">
    <source>
        <dbReference type="ARBA" id="ARBA00023125"/>
    </source>
</evidence>
<proteinExistence type="predicted"/>
<keyword evidence="4" id="KW-0804">Transcription</keyword>
<evidence type="ECO:0000256" key="1">
    <source>
        <dbReference type="ARBA" id="ARBA00023015"/>
    </source>
</evidence>
<dbReference type="Gene3D" id="1.10.1740.10">
    <property type="match status" value="1"/>
</dbReference>
<feature type="domain" description="RNA polymerase sigma factor 70 region 4 type 2" evidence="6">
    <location>
        <begin position="115"/>
        <end position="157"/>
    </location>
</feature>
<feature type="domain" description="RNA polymerase sigma-70 region 2" evidence="5">
    <location>
        <begin position="12"/>
        <end position="77"/>
    </location>
</feature>
<organism evidence="7 8">
    <name type="scientific">Aquibacillus rhizosphaerae</name>
    <dbReference type="NCBI Taxonomy" id="3051431"/>
    <lineage>
        <taxon>Bacteria</taxon>
        <taxon>Bacillati</taxon>
        <taxon>Bacillota</taxon>
        <taxon>Bacilli</taxon>
        <taxon>Bacillales</taxon>
        <taxon>Bacillaceae</taxon>
        <taxon>Aquibacillus</taxon>
    </lineage>
</organism>
<dbReference type="InterPro" id="IPR036388">
    <property type="entry name" value="WH-like_DNA-bd_sf"/>
</dbReference>
<dbReference type="InterPro" id="IPR007627">
    <property type="entry name" value="RNA_pol_sigma70_r2"/>
</dbReference>
<evidence type="ECO:0000259" key="6">
    <source>
        <dbReference type="Pfam" id="PF08281"/>
    </source>
</evidence>
<dbReference type="InterPro" id="IPR013325">
    <property type="entry name" value="RNA_pol_sigma_r2"/>
</dbReference>
<dbReference type="SUPFAM" id="SSF88659">
    <property type="entry name" value="Sigma3 and sigma4 domains of RNA polymerase sigma factors"/>
    <property type="match status" value="1"/>
</dbReference>
<dbReference type="Proteomes" id="UP001235343">
    <property type="component" value="Unassembled WGS sequence"/>
</dbReference>
<keyword evidence="3" id="KW-0238">DNA-binding</keyword>
<gene>
    <name evidence="7" type="ORF">QQS35_01340</name>
</gene>
<dbReference type="InterPro" id="IPR014284">
    <property type="entry name" value="RNA_pol_sigma-70_dom"/>
</dbReference>
<reference evidence="7 8" key="1">
    <citation type="submission" date="2023-06" db="EMBL/GenBank/DDBJ databases">
        <title>Aquibacillus rhizosphaerae LR5S19.</title>
        <authorList>
            <person name="Sun J.-Q."/>
        </authorList>
    </citation>
    <scope>NUCLEOTIDE SEQUENCE [LARGE SCALE GENOMIC DNA]</scope>
    <source>
        <strain evidence="7 8">LR5S19</strain>
    </source>
</reference>
<comment type="caution">
    <text evidence="7">The sequence shown here is derived from an EMBL/GenBank/DDBJ whole genome shotgun (WGS) entry which is preliminary data.</text>
</comment>
<dbReference type="EMBL" id="JASTZU010000009">
    <property type="protein sequence ID" value="MDL4839107.1"/>
    <property type="molecule type" value="Genomic_DNA"/>
</dbReference>
<dbReference type="Pfam" id="PF08281">
    <property type="entry name" value="Sigma70_r4_2"/>
    <property type="match status" value="1"/>
</dbReference>
<dbReference type="PANTHER" id="PTHR30385">
    <property type="entry name" value="SIGMA FACTOR F FLAGELLAR"/>
    <property type="match status" value="1"/>
</dbReference>
<dbReference type="InterPro" id="IPR013249">
    <property type="entry name" value="RNA_pol_sigma70_r4_t2"/>
</dbReference>
<evidence type="ECO:0000256" key="4">
    <source>
        <dbReference type="ARBA" id="ARBA00023163"/>
    </source>
</evidence>
<evidence type="ECO:0000259" key="5">
    <source>
        <dbReference type="Pfam" id="PF04542"/>
    </source>
</evidence>
<keyword evidence="8" id="KW-1185">Reference proteome</keyword>
<sequence length="166" mass="19604">MVEKISDFEEIVKQHENMIHHLIHKCGIRDYNQEFYQEGMIALWKAAKTYDESRGKFSSYAYFLIEKGLLSLIRSQNHQVEKQEACVSGLSMERARMSDSFEIGFDPYLLHMIEENLTENQMKWFTMFVLNDRPIKEIAATLNVTEDAVKNWARHAKPKIRKLLQM</sequence>
<dbReference type="NCBIfam" id="TIGR02937">
    <property type="entry name" value="sigma70-ECF"/>
    <property type="match status" value="1"/>
</dbReference>
<evidence type="ECO:0000313" key="8">
    <source>
        <dbReference type="Proteomes" id="UP001235343"/>
    </source>
</evidence>
<name>A0ABT7L1N9_9BACI</name>
<protein>
    <submittedName>
        <fullName evidence="7">Sigma-70 family RNA polymerase sigma factor</fullName>
    </submittedName>
</protein>
<dbReference type="SUPFAM" id="SSF88946">
    <property type="entry name" value="Sigma2 domain of RNA polymerase sigma factors"/>
    <property type="match status" value="1"/>
</dbReference>